<organism evidence="2 3">
    <name type="scientific">Novosphingobium organovorum</name>
    <dbReference type="NCBI Taxonomy" id="2930092"/>
    <lineage>
        <taxon>Bacteria</taxon>
        <taxon>Pseudomonadati</taxon>
        <taxon>Pseudomonadota</taxon>
        <taxon>Alphaproteobacteria</taxon>
        <taxon>Sphingomonadales</taxon>
        <taxon>Sphingomonadaceae</taxon>
        <taxon>Novosphingobium</taxon>
    </lineage>
</organism>
<protein>
    <submittedName>
        <fullName evidence="2">Uncharacterized protein</fullName>
    </submittedName>
</protein>
<feature type="chain" id="PRO_5046820772" evidence="1">
    <location>
        <begin position="24"/>
        <end position="160"/>
    </location>
</feature>
<feature type="signal peptide" evidence="1">
    <location>
        <begin position="1"/>
        <end position="23"/>
    </location>
</feature>
<gene>
    <name evidence="2" type="ORF">MTR62_00810</name>
</gene>
<keyword evidence="1" id="KW-0732">Signal</keyword>
<dbReference type="EMBL" id="JALHLF010000001">
    <property type="protein sequence ID" value="MCJ2181255.1"/>
    <property type="molecule type" value="Genomic_DNA"/>
</dbReference>
<evidence type="ECO:0000313" key="3">
    <source>
        <dbReference type="Proteomes" id="UP001162881"/>
    </source>
</evidence>
<proteinExistence type="predicted"/>
<keyword evidence="3" id="KW-1185">Reference proteome</keyword>
<evidence type="ECO:0000313" key="2">
    <source>
        <dbReference type="EMBL" id="MCJ2181255.1"/>
    </source>
</evidence>
<comment type="caution">
    <text evidence="2">The sequence shown here is derived from an EMBL/GenBank/DDBJ whole genome shotgun (WGS) entry which is preliminary data.</text>
</comment>
<evidence type="ECO:0000256" key="1">
    <source>
        <dbReference type="SAM" id="SignalP"/>
    </source>
</evidence>
<dbReference type="Proteomes" id="UP001162881">
    <property type="component" value="Unassembled WGS sequence"/>
</dbReference>
<reference evidence="2" key="1">
    <citation type="submission" date="2022-03" db="EMBL/GenBank/DDBJ databases">
        <title>Identification of a novel bacterium isolated from mangrove sediments.</title>
        <authorList>
            <person name="Pan X."/>
        </authorList>
    </citation>
    <scope>NUCLEOTIDE SEQUENCE</scope>
    <source>
        <strain evidence="2">B1949</strain>
    </source>
</reference>
<name>A0ABT0B853_9SPHN</name>
<sequence length="160" mass="17542">MSGYWLRPVPALALALCSAPSLAAARPAMDTQAPPPATYARDACGGTSRAWVQGWFAFDTIHHAVLNRLSIGPNQPQWNGFAVEKDGEIRDFLERYADFPVPPLLVITIAPQARCADVARWRALASSLLDCPKICVEMSEAQWRKSMPPPSQTRRTPSPS</sequence>
<accession>A0ABT0B853</accession>